<dbReference type="Pfam" id="PF02338">
    <property type="entry name" value="OTU"/>
    <property type="match status" value="1"/>
</dbReference>
<feature type="chain" id="PRO_5042018955" description="OTU domain-containing protein" evidence="1">
    <location>
        <begin position="23"/>
        <end position="325"/>
    </location>
</feature>
<dbReference type="Proteomes" id="UP001295423">
    <property type="component" value="Unassembled WGS sequence"/>
</dbReference>
<feature type="domain" description="OTU" evidence="2">
    <location>
        <begin position="121"/>
        <end position="322"/>
    </location>
</feature>
<dbReference type="AlphaFoldDB" id="A0AAD2CHE2"/>
<reference evidence="3" key="1">
    <citation type="submission" date="2023-08" db="EMBL/GenBank/DDBJ databases">
        <authorList>
            <person name="Audoor S."/>
            <person name="Bilcke G."/>
        </authorList>
    </citation>
    <scope>NUCLEOTIDE SEQUENCE</scope>
</reference>
<protein>
    <recommendedName>
        <fullName evidence="2">OTU domain-containing protein</fullName>
    </recommendedName>
</protein>
<comment type="caution">
    <text evidence="3">The sequence shown here is derived from an EMBL/GenBank/DDBJ whole genome shotgun (WGS) entry which is preliminary data.</text>
</comment>
<evidence type="ECO:0000313" key="4">
    <source>
        <dbReference type="Proteomes" id="UP001295423"/>
    </source>
</evidence>
<proteinExistence type="predicted"/>
<sequence>MPILSLPSSTTILFLIFRVSDFTTFSFTSPVLRDGREARRTLTNLKSTNGLDVDASATFINVFTTVETNDEIGDSSGSSASIKKMLSTFEYAPNGVCVDPELFVLKDSDKTEQGDGIKKCFTMRNVPGNGDCMFLAVALAAATSMGLGGNDALLEAISKETREVVAQVLSSPNGNLHIANGQTCKAQALLQQATRGEGLGDDTDRYLELLRKPGAKGGIQGGGPELTVLANVLRRPISIYELAPPVDDIGEKDRLDSSPSTYPIVCKGTFGLDLFADPCATIPESAVLSNVQPGAYSWQLHILILDVSPNGNEKHACVLLPQTPI</sequence>
<evidence type="ECO:0000313" key="3">
    <source>
        <dbReference type="EMBL" id="CAJ1930947.1"/>
    </source>
</evidence>
<dbReference type="CDD" id="cd22744">
    <property type="entry name" value="OTU"/>
    <property type="match status" value="1"/>
</dbReference>
<feature type="signal peptide" evidence="1">
    <location>
        <begin position="1"/>
        <end position="22"/>
    </location>
</feature>
<evidence type="ECO:0000256" key="1">
    <source>
        <dbReference type="SAM" id="SignalP"/>
    </source>
</evidence>
<name>A0AAD2CHE2_9STRA</name>
<dbReference type="Gene3D" id="3.90.70.80">
    <property type="match status" value="1"/>
</dbReference>
<dbReference type="EMBL" id="CAKOGP040000113">
    <property type="protein sequence ID" value="CAJ1930947.1"/>
    <property type="molecule type" value="Genomic_DNA"/>
</dbReference>
<organism evidence="3 4">
    <name type="scientific">Cylindrotheca closterium</name>
    <dbReference type="NCBI Taxonomy" id="2856"/>
    <lineage>
        <taxon>Eukaryota</taxon>
        <taxon>Sar</taxon>
        <taxon>Stramenopiles</taxon>
        <taxon>Ochrophyta</taxon>
        <taxon>Bacillariophyta</taxon>
        <taxon>Bacillariophyceae</taxon>
        <taxon>Bacillariophycidae</taxon>
        <taxon>Bacillariales</taxon>
        <taxon>Bacillariaceae</taxon>
        <taxon>Cylindrotheca</taxon>
    </lineage>
</organism>
<evidence type="ECO:0000259" key="2">
    <source>
        <dbReference type="PROSITE" id="PS50802"/>
    </source>
</evidence>
<keyword evidence="4" id="KW-1185">Reference proteome</keyword>
<accession>A0AAD2CHE2</accession>
<gene>
    <name evidence="3" type="ORF">CYCCA115_LOCUS2166</name>
</gene>
<dbReference type="PROSITE" id="PS50802">
    <property type="entry name" value="OTU"/>
    <property type="match status" value="1"/>
</dbReference>
<dbReference type="InterPro" id="IPR003323">
    <property type="entry name" value="OTU_dom"/>
</dbReference>
<keyword evidence="1" id="KW-0732">Signal</keyword>